<reference evidence="4" key="1">
    <citation type="journal article" date="2019" name="Int. J. Syst. Evol. Microbiol.">
        <title>The Global Catalogue of Microorganisms (GCM) 10K type strain sequencing project: providing services to taxonomists for standard genome sequencing and annotation.</title>
        <authorList>
            <consortium name="The Broad Institute Genomics Platform"/>
            <consortium name="The Broad Institute Genome Sequencing Center for Infectious Disease"/>
            <person name="Wu L."/>
            <person name="Ma J."/>
        </authorList>
    </citation>
    <scope>NUCLEOTIDE SEQUENCE [LARGE SCALE GENOMIC DNA]</scope>
    <source>
        <strain evidence="4">JCM 17927</strain>
    </source>
</reference>
<protein>
    <submittedName>
        <fullName evidence="3">Uncharacterized protein</fullName>
    </submittedName>
</protein>
<evidence type="ECO:0000313" key="3">
    <source>
        <dbReference type="EMBL" id="GAA4463446.1"/>
    </source>
</evidence>
<name>A0ABP8NCT9_9BACT</name>
<evidence type="ECO:0000259" key="2">
    <source>
        <dbReference type="Pfam" id="PF13579"/>
    </source>
</evidence>
<keyword evidence="4" id="KW-1185">Reference proteome</keyword>
<dbReference type="SUPFAM" id="SSF53756">
    <property type="entry name" value="UDP-Glycosyltransferase/glycogen phosphorylase"/>
    <property type="match status" value="1"/>
</dbReference>
<dbReference type="PANTHER" id="PTHR45947:SF3">
    <property type="entry name" value="SULFOQUINOVOSYL TRANSFERASE SQD2"/>
    <property type="match status" value="1"/>
</dbReference>
<dbReference type="PANTHER" id="PTHR45947">
    <property type="entry name" value="SULFOQUINOVOSYL TRANSFERASE SQD2"/>
    <property type="match status" value="1"/>
</dbReference>
<dbReference type="EMBL" id="BAABHD010000074">
    <property type="protein sequence ID" value="GAA4463446.1"/>
    <property type="molecule type" value="Genomic_DNA"/>
</dbReference>
<dbReference type="Pfam" id="PF13579">
    <property type="entry name" value="Glyco_trans_4_4"/>
    <property type="match status" value="1"/>
</dbReference>
<organism evidence="3 4">
    <name type="scientific">Nibrella saemangeumensis</name>
    <dbReference type="NCBI Taxonomy" id="1084526"/>
    <lineage>
        <taxon>Bacteria</taxon>
        <taxon>Pseudomonadati</taxon>
        <taxon>Bacteroidota</taxon>
        <taxon>Cytophagia</taxon>
        <taxon>Cytophagales</taxon>
        <taxon>Spirosomataceae</taxon>
        <taxon>Nibrella</taxon>
    </lineage>
</organism>
<dbReference type="Pfam" id="PF00534">
    <property type="entry name" value="Glycos_transf_1"/>
    <property type="match status" value="1"/>
</dbReference>
<dbReference type="InterPro" id="IPR028098">
    <property type="entry name" value="Glyco_trans_4-like_N"/>
</dbReference>
<dbReference type="Proteomes" id="UP001501175">
    <property type="component" value="Unassembled WGS sequence"/>
</dbReference>
<evidence type="ECO:0000313" key="4">
    <source>
        <dbReference type="Proteomes" id="UP001501175"/>
    </source>
</evidence>
<dbReference type="Gene3D" id="3.40.50.2000">
    <property type="entry name" value="Glycogen Phosphorylase B"/>
    <property type="match status" value="2"/>
</dbReference>
<dbReference type="InterPro" id="IPR001296">
    <property type="entry name" value="Glyco_trans_1"/>
</dbReference>
<accession>A0ABP8NCT9</accession>
<gene>
    <name evidence="3" type="ORF">GCM10023189_41500</name>
</gene>
<evidence type="ECO:0000259" key="1">
    <source>
        <dbReference type="Pfam" id="PF00534"/>
    </source>
</evidence>
<dbReference type="InterPro" id="IPR050194">
    <property type="entry name" value="Glycosyltransferase_grp1"/>
</dbReference>
<dbReference type="RefSeq" id="WP_345246636.1">
    <property type="nucleotide sequence ID" value="NZ_BAABHD010000074.1"/>
</dbReference>
<sequence>MKVLVVHNILWAHYKSLIFQELFKQTQSSPDISIKVVQIARNERSRASFEAAADPNAPVYTYPYTLLYDQFIEDLSVRDRFRGLLAQTRQFKPDVIYLTGYYDPAQILLLFYARWQNIRVVIQNESTAADHQRGGWKEWVKRRITRLSDGFFCFGSRSADYLIQLGVPPNKILLRKNAVDNHVLLKTYQESLPSRTQRQQQLGLPANNFIFVGRLIDVKNLETLIEAFALANQQVQATTDSALSRWGLILFGEGPLQEKLSQRIQALGLQHLVRFLPGQPWYRVPESLSLADVLVLPSWSETWGLVVNEAMVCGMPVIVSERCGCAIDLVQHGRNGFVINPYKPEELANYMTMFMNNDVNRAQMGQAARQLIEPYAPEAVAREMLQGFVKLNGS</sequence>
<dbReference type="CDD" id="cd03801">
    <property type="entry name" value="GT4_PimA-like"/>
    <property type="match status" value="1"/>
</dbReference>
<comment type="caution">
    <text evidence="3">The sequence shown here is derived from an EMBL/GenBank/DDBJ whole genome shotgun (WGS) entry which is preliminary data.</text>
</comment>
<feature type="domain" description="Glycosyl transferase family 1" evidence="1">
    <location>
        <begin position="204"/>
        <end position="370"/>
    </location>
</feature>
<feature type="domain" description="Glycosyltransferase subfamily 4-like N-terminal" evidence="2">
    <location>
        <begin position="44"/>
        <end position="174"/>
    </location>
</feature>
<proteinExistence type="predicted"/>